<name>A0A8E6NXB0_9CAUD</name>
<proteinExistence type="predicted"/>
<dbReference type="GeneID" id="79713689"/>
<organism evidence="3 4">
    <name type="scientific">Salmonella phage JD01</name>
    <dbReference type="NCBI Taxonomy" id="2831178"/>
    <lineage>
        <taxon>Viruses</taxon>
        <taxon>Duplodnaviria</taxon>
        <taxon>Heunggongvirae</taxon>
        <taxon>Uroviricota</taxon>
        <taxon>Caudoviricetes</taxon>
        <taxon>Sarkviridae</taxon>
        <taxon>Guernseyvirinae</taxon>
        <taxon>Jerseyvirus</taxon>
        <taxon>Jerseyvirus JD01</taxon>
    </lineage>
</organism>
<feature type="domain" description="Tail spike TSP1/Gp66 N-terminal" evidence="2">
    <location>
        <begin position="63"/>
        <end position="123"/>
    </location>
</feature>
<dbReference type="KEGG" id="vg:79713689"/>
<evidence type="ECO:0000313" key="3">
    <source>
        <dbReference type="EMBL" id="QVQ56331.1"/>
    </source>
</evidence>
<keyword evidence="4" id="KW-1185">Reference proteome</keyword>
<sequence>MSLNDLQIAKKHQIFEAEVITGKQGGVAGGADIDYATNPVTGQTQKTLPAVLRGAGFSPASFNFTTGGTLGVNDADKAVLWSKEDGGDGNYYAWRGSLPKVIPAASTPLATGGISDSAWDAFGDITFRAEADKKFKYSVKLSDFTTLQQLADAAVDSVLIDRDYNFSNNETVNFGGKTLTIDCKAKFIGDGNLVFTQLGKGSIVIAPFMESATTPWVIKPWTDDNQWITDPAAIVATLKQSKTDGYQPTVNDYAKFPGIESLLPPEAKGQSISSTLEIRECTGVEVHRASGLMACFLFRGCHFCKMVDADNPSGGKDGVITFENLSGDWGKGNYVIGGRTSYGSVSSAQFLRNNGGFARDGGVIGFTSYRAGESGVKTWQGTVGSTTSRNYNLQFRDSAVLYPVWDGFDLGADTDMNPEDDRPGDFPISQYPVHMLPLNHLIDNLLVRGSLGVGFGMDGKGLYVSNITVEDCAGSGAYILAHETVFTNIAIIDTNTKNFPANQIYISGACRVNGLRLVGIRSTTEQGLTIDAPNSTVSGITGFVDPSRINVANLMEEGLGNSRINSFNNGSAALRLRIHKLSKTLDSGSVYSHINGGPGSGSAWTEITAISGSLPDAVSLKINRGDYRAVEIPVATASLPDNAVRDNGAISLYLEGDSLKALVKRADGSYTRLTLA</sequence>
<protein>
    <recommendedName>
        <fullName evidence="5">Tailspike protein</fullName>
    </recommendedName>
</protein>
<dbReference type="Pfam" id="PF18668">
    <property type="entry name" value="Tail_spike_N"/>
    <property type="match status" value="1"/>
</dbReference>
<dbReference type="Pfam" id="PF09251">
    <property type="entry name" value="PhageP22-tail"/>
    <property type="match status" value="1"/>
</dbReference>
<dbReference type="EMBL" id="MW715619">
    <property type="protein sequence ID" value="QVQ56331.1"/>
    <property type="molecule type" value="Genomic_DNA"/>
</dbReference>
<feature type="domain" description="P22 tailspike C-terminal" evidence="1">
    <location>
        <begin position="130"/>
        <end position="676"/>
    </location>
</feature>
<accession>A0A8E6NXB0</accession>
<evidence type="ECO:0000259" key="2">
    <source>
        <dbReference type="Pfam" id="PF18668"/>
    </source>
</evidence>
<dbReference type="Proteomes" id="UP000676606">
    <property type="component" value="Segment"/>
</dbReference>
<evidence type="ECO:0008006" key="5">
    <source>
        <dbReference type="Google" id="ProtNLM"/>
    </source>
</evidence>
<dbReference type="RefSeq" id="YP_010746943.1">
    <property type="nucleotide sequence ID" value="NC_073189.1"/>
</dbReference>
<reference evidence="3 4" key="1">
    <citation type="submission" date="2021-03" db="EMBL/GenBank/DDBJ databases">
        <title>Characterization and complete genome analysis of a novel phage JD01 infecting Salmonella enteritidis.</title>
        <authorList>
            <person name="Li Z."/>
            <person name="Zhao C."/>
            <person name="Jiang J."/>
            <person name="Xu C."/>
        </authorList>
    </citation>
    <scope>NUCLEOTIDE SEQUENCE [LARGE SCALE GENOMIC DNA]</scope>
</reference>
<evidence type="ECO:0000259" key="1">
    <source>
        <dbReference type="Pfam" id="PF09251"/>
    </source>
</evidence>
<dbReference type="InterPro" id="IPR015331">
    <property type="entry name" value="P22_tailspike_C"/>
</dbReference>
<evidence type="ECO:0000313" key="4">
    <source>
        <dbReference type="Proteomes" id="UP000676606"/>
    </source>
</evidence>
<dbReference type="InterPro" id="IPR040775">
    <property type="entry name" value="Tail_spike_N"/>
</dbReference>